<evidence type="ECO:0000313" key="2">
    <source>
        <dbReference type="EMBL" id="CAF5132215.1"/>
    </source>
</evidence>
<dbReference type="Proteomes" id="UP000681967">
    <property type="component" value="Unassembled WGS sequence"/>
</dbReference>
<proteinExistence type="predicted"/>
<dbReference type="EMBL" id="CAJOBH010248469">
    <property type="protein sequence ID" value="CAF5132215.1"/>
    <property type="molecule type" value="Genomic_DNA"/>
</dbReference>
<sequence length="80" mass="9122">MLHQQSFSSTGEDEMLFDDTTPVTFGENKKSNCKVNKPDLSTQNSNDDKLSTLFNTTGREKNSTGPLKHWLFEHQHHPCL</sequence>
<dbReference type="AlphaFoldDB" id="A0A8S3FP65"/>
<comment type="caution">
    <text evidence="2">The sequence shown here is derived from an EMBL/GenBank/DDBJ whole genome shotgun (WGS) entry which is preliminary data.</text>
</comment>
<feature type="compositionally biased region" description="Polar residues" evidence="1">
    <location>
        <begin position="1"/>
        <end position="10"/>
    </location>
</feature>
<name>A0A8S3FP65_9BILA</name>
<reference evidence="2" key="1">
    <citation type="submission" date="2021-02" db="EMBL/GenBank/DDBJ databases">
        <authorList>
            <person name="Nowell W R."/>
        </authorList>
    </citation>
    <scope>NUCLEOTIDE SEQUENCE</scope>
</reference>
<accession>A0A8S3FP65</accession>
<organism evidence="2 3">
    <name type="scientific">Rotaria magnacalcarata</name>
    <dbReference type="NCBI Taxonomy" id="392030"/>
    <lineage>
        <taxon>Eukaryota</taxon>
        <taxon>Metazoa</taxon>
        <taxon>Spiralia</taxon>
        <taxon>Gnathifera</taxon>
        <taxon>Rotifera</taxon>
        <taxon>Eurotatoria</taxon>
        <taxon>Bdelloidea</taxon>
        <taxon>Philodinida</taxon>
        <taxon>Philodinidae</taxon>
        <taxon>Rotaria</taxon>
    </lineage>
</organism>
<feature type="region of interest" description="Disordered" evidence="1">
    <location>
        <begin position="1"/>
        <end position="65"/>
    </location>
</feature>
<evidence type="ECO:0000313" key="3">
    <source>
        <dbReference type="Proteomes" id="UP000681967"/>
    </source>
</evidence>
<gene>
    <name evidence="2" type="ORF">BYL167_LOCUS68704</name>
</gene>
<protein>
    <submittedName>
        <fullName evidence="2">Uncharacterized protein</fullName>
    </submittedName>
</protein>
<evidence type="ECO:0000256" key="1">
    <source>
        <dbReference type="SAM" id="MobiDB-lite"/>
    </source>
</evidence>